<name>A0A0F8W1R2_9ZZZZ</name>
<protein>
    <submittedName>
        <fullName evidence="1">Uncharacterized protein</fullName>
    </submittedName>
</protein>
<comment type="caution">
    <text evidence="1">The sequence shown here is derived from an EMBL/GenBank/DDBJ whole genome shotgun (WGS) entry which is preliminary data.</text>
</comment>
<dbReference type="EMBL" id="LAZR01067964">
    <property type="protein sequence ID" value="KKK50553.1"/>
    <property type="molecule type" value="Genomic_DNA"/>
</dbReference>
<dbReference type="AlphaFoldDB" id="A0A0F8W1R2"/>
<feature type="non-terminal residue" evidence="1">
    <location>
        <position position="1"/>
    </location>
</feature>
<proteinExistence type="predicted"/>
<organism evidence="1">
    <name type="scientific">marine sediment metagenome</name>
    <dbReference type="NCBI Taxonomy" id="412755"/>
    <lineage>
        <taxon>unclassified sequences</taxon>
        <taxon>metagenomes</taxon>
        <taxon>ecological metagenomes</taxon>
    </lineage>
</organism>
<sequence>GISHYELSTGIFEDWGLSQEQWSLATEGERQINDGIFQTDINTVYPQLFTTNGTFNNFGVNLNAVGESADFFLHLPESYPPPSPLNPRHKSG</sequence>
<evidence type="ECO:0000313" key="1">
    <source>
        <dbReference type="EMBL" id="KKK50553.1"/>
    </source>
</evidence>
<reference evidence="1" key="1">
    <citation type="journal article" date="2015" name="Nature">
        <title>Complex archaea that bridge the gap between prokaryotes and eukaryotes.</title>
        <authorList>
            <person name="Spang A."/>
            <person name="Saw J.H."/>
            <person name="Jorgensen S.L."/>
            <person name="Zaremba-Niedzwiedzka K."/>
            <person name="Martijn J."/>
            <person name="Lind A.E."/>
            <person name="van Eijk R."/>
            <person name="Schleper C."/>
            <person name="Guy L."/>
            <person name="Ettema T.J."/>
        </authorList>
    </citation>
    <scope>NUCLEOTIDE SEQUENCE</scope>
</reference>
<accession>A0A0F8W1R2</accession>
<gene>
    <name evidence="1" type="ORF">LCGC14_3123860</name>
</gene>